<dbReference type="Proteomes" id="UP001156694">
    <property type="component" value="Unassembled WGS sequence"/>
</dbReference>
<evidence type="ECO:0000256" key="2">
    <source>
        <dbReference type="SAM" id="Phobius"/>
    </source>
</evidence>
<protein>
    <submittedName>
        <fullName evidence="3">Uncharacterized protein</fullName>
    </submittedName>
</protein>
<evidence type="ECO:0000313" key="4">
    <source>
        <dbReference type="Proteomes" id="UP001156694"/>
    </source>
</evidence>
<name>A0ABQ5VX92_9RHOB</name>
<keyword evidence="1" id="KW-0175">Coiled coil</keyword>
<evidence type="ECO:0000256" key="1">
    <source>
        <dbReference type="SAM" id="Coils"/>
    </source>
</evidence>
<keyword evidence="2" id="KW-0812">Transmembrane</keyword>
<proteinExistence type="predicted"/>
<sequence length="104" mass="11633">MNRDELIGVIAMALFGAFILGWMLRWAYGGLNRINASNMGEIDDLANRLYEMEQAKDVAEGRLKEVEWELSNKVSQAEAELAAAMEGLGAARRECEDLRAQLDQ</sequence>
<comment type="caution">
    <text evidence="3">The sequence shown here is derived from an EMBL/GenBank/DDBJ whole genome shotgun (WGS) entry which is preliminary data.</text>
</comment>
<reference evidence="4" key="1">
    <citation type="journal article" date="2019" name="Int. J. Syst. Evol. Microbiol.">
        <title>The Global Catalogue of Microorganisms (GCM) 10K type strain sequencing project: providing services to taxonomists for standard genome sequencing and annotation.</title>
        <authorList>
            <consortium name="The Broad Institute Genomics Platform"/>
            <consortium name="The Broad Institute Genome Sequencing Center for Infectious Disease"/>
            <person name="Wu L."/>
            <person name="Ma J."/>
        </authorList>
    </citation>
    <scope>NUCLEOTIDE SEQUENCE [LARGE SCALE GENOMIC DNA]</scope>
    <source>
        <strain evidence="4">NBRC 110140</strain>
    </source>
</reference>
<evidence type="ECO:0000313" key="3">
    <source>
        <dbReference type="EMBL" id="GLQ35919.1"/>
    </source>
</evidence>
<gene>
    <name evidence="3" type="ORF">GCM10007939_22030</name>
</gene>
<keyword evidence="2" id="KW-1133">Transmembrane helix</keyword>
<accession>A0ABQ5VX92</accession>
<keyword evidence="4" id="KW-1185">Reference proteome</keyword>
<dbReference type="EMBL" id="BSNN01000006">
    <property type="protein sequence ID" value="GLQ35919.1"/>
    <property type="molecule type" value="Genomic_DNA"/>
</dbReference>
<dbReference type="RefSeq" id="WP_284379061.1">
    <property type="nucleotide sequence ID" value="NZ_BSNN01000006.1"/>
</dbReference>
<feature type="coiled-coil region" evidence="1">
    <location>
        <begin position="42"/>
        <end position="101"/>
    </location>
</feature>
<organism evidence="3 4">
    <name type="scientific">Amylibacter marinus</name>
    <dbReference type="NCBI Taxonomy" id="1475483"/>
    <lineage>
        <taxon>Bacteria</taxon>
        <taxon>Pseudomonadati</taxon>
        <taxon>Pseudomonadota</taxon>
        <taxon>Alphaproteobacteria</taxon>
        <taxon>Rhodobacterales</taxon>
        <taxon>Paracoccaceae</taxon>
        <taxon>Amylibacter</taxon>
    </lineage>
</organism>
<keyword evidence="2" id="KW-0472">Membrane</keyword>
<feature type="transmembrane region" description="Helical" evidence="2">
    <location>
        <begin position="6"/>
        <end position="24"/>
    </location>
</feature>